<keyword evidence="4" id="KW-1185">Reference proteome</keyword>
<dbReference type="InterPro" id="IPR000916">
    <property type="entry name" value="Bet_v_I/MLP"/>
</dbReference>
<protein>
    <submittedName>
        <fullName evidence="3">Pathogenesis-related protein STH-21-like protein</fullName>
    </submittedName>
</protein>
<sequence length="160" mass="16999">MGVTGFNFEFTSPVAPSRMFKASVLDACNLAPKILPEVISSAALVHGDGGVGSVKQYKFTSAVPYGHVNERVDELDEGKMEYKYSVTEGSDIGSKLLSAVYHIKVGPSGDGGCVYKLTAEYQTVPGVNYTDEEVNAGKEGLIGMFKAVEGHLLANPQAYA</sequence>
<evidence type="ECO:0000256" key="1">
    <source>
        <dbReference type="ARBA" id="ARBA00009744"/>
    </source>
</evidence>
<proteinExistence type="inferred from homology"/>
<dbReference type="GO" id="GO:0009738">
    <property type="term" value="P:abscisic acid-activated signaling pathway"/>
    <property type="evidence" value="ECO:0007669"/>
    <property type="project" value="InterPro"/>
</dbReference>
<feature type="domain" description="Bet v I/Major latex protein" evidence="2">
    <location>
        <begin position="1"/>
        <end position="155"/>
    </location>
</feature>
<dbReference type="GO" id="GO:0038023">
    <property type="term" value="F:signaling receptor activity"/>
    <property type="evidence" value="ECO:0007669"/>
    <property type="project" value="InterPro"/>
</dbReference>
<dbReference type="PRINTS" id="PR00634">
    <property type="entry name" value="BETALLERGEN"/>
</dbReference>
<name>A0A443PTY3_9MAGN</name>
<dbReference type="FunFam" id="3.30.530.20:FF:000007">
    <property type="entry name" value="Major pollen allergen Bet v 1-A"/>
    <property type="match status" value="1"/>
</dbReference>
<dbReference type="GO" id="GO:0005737">
    <property type="term" value="C:cytoplasm"/>
    <property type="evidence" value="ECO:0007669"/>
    <property type="project" value="TreeGrafter"/>
</dbReference>
<dbReference type="InterPro" id="IPR023393">
    <property type="entry name" value="START-like_dom_sf"/>
</dbReference>
<dbReference type="EMBL" id="QPKB01000010">
    <property type="protein sequence ID" value="RWR94231.1"/>
    <property type="molecule type" value="Genomic_DNA"/>
</dbReference>
<dbReference type="Gene3D" id="3.30.530.20">
    <property type="match status" value="1"/>
</dbReference>
<dbReference type="Proteomes" id="UP000283530">
    <property type="component" value="Unassembled WGS sequence"/>
</dbReference>
<evidence type="ECO:0000259" key="2">
    <source>
        <dbReference type="Pfam" id="PF00407"/>
    </source>
</evidence>
<comment type="similarity">
    <text evidence="1">Belongs to the BetVI family.</text>
</comment>
<dbReference type="Pfam" id="PF00407">
    <property type="entry name" value="Bet_v_1"/>
    <property type="match status" value="1"/>
</dbReference>
<evidence type="ECO:0000313" key="3">
    <source>
        <dbReference type="EMBL" id="RWR94231.1"/>
    </source>
</evidence>
<evidence type="ECO:0000313" key="4">
    <source>
        <dbReference type="Proteomes" id="UP000283530"/>
    </source>
</evidence>
<dbReference type="GO" id="GO:0005634">
    <property type="term" value="C:nucleus"/>
    <property type="evidence" value="ECO:0007669"/>
    <property type="project" value="TreeGrafter"/>
</dbReference>
<dbReference type="PANTHER" id="PTHR31213:SF201">
    <property type="entry name" value="OS03G0300400 PROTEIN"/>
    <property type="match status" value="1"/>
</dbReference>
<accession>A0A443PTY3</accession>
<comment type="caution">
    <text evidence="3">The sequence shown here is derived from an EMBL/GenBank/DDBJ whole genome shotgun (WGS) entry which is preliminary data.</text>
</comment>
<dbReference type="GO" id="GO:0004864">
    <property type="term" value="F:protein phosphatase inhibitor activity"/>
    <property type="evidence" value="ECO:0007669"/>
    <property type="project" value="InterPro"/>
</dbReference>
<dbReference type="InterPro" id="IPR050279">
    <property type="entry name" value="Plant_def-hormone_signal"/>
</dbReference>
<dbReference type="SUPFAM" id="SSF55961">
    <property type="entry name" value="Bet v1-like"/>
    <property type="match status" value="1"/>
</dbReference>
<dbReference type="PANTHER" id="PTHR31213">
    <property type="entry name" value="OS08G0374000 PROTEIN-RELATED"/>
    <property type="match status" value="1"/>
</dbReference>
<dbReference type="OrthoDB" id="1500546at2759"/>
<gene>
    <name evidence="3" type="ORF">CKAN_02351300</name>
</gene>
<dbReference type="GO" id="GO:0006952">
    <property type="term" value="P:defense response"/>
    <property type="evidence" value="ECO:0007669"/>
    <property type="project" value="InterPro"/>
</dbReference>
<dbReference type="CDD" id="cd07816">
    <property type="entry name" value="Bet_v1-like"/>
    <property type="match status" value="1"/>
</dbReference>
<reference evidence="3 4" key="1">
    <citation type="journal article" date="2019" name="Nat. Plants">
        <title>Stout camphor tree genome fills gaps in understanding of flowering plant genome evolution.</title>
        <authorList>
            <person name="Chaw S.M."/>
            <person name="Liu Y.C."/>
            <person name="Wu Y.W."/>
            <person name="Wang H.Y."/>
            <person name="Lin C.I."/>
            <person name="Wu C.S."/>
            <person name="Ke H.M."/>
            <person name="Chang L.Y."/>
            <person name="Hsu C.Y."/>
            <person name="Yang H.T."/>
            <person name="Sudianto E."/>
            <person name="Hsu M.H."/>
            <person name="Wu K.P."/>
            <person name="Wang L.N."/>
            <person name="Leebens-Mack J.H."/>
            <person name="Tsai I.J."/>
        </authorList>
    </citation>
    <scope>NUCLEOTIDE SEQUENCE [LARGE SCALE GENOMIC DNA]</scope>
    <source>
        <strain evidence="4">cv. Chaw 1501</strain>
        <tissue evidence="3">Young leaves</tissue>
    </source>
</reference>
<dbReference type="GO" id="GO:0010427">
    <property type="term" value="F:abscisic acid binding"/>
    <property type="evidence" value="ECO:0007669"/>
    <property type="project" value="InterPro"/>
</dbReference>
<organism evidence="3 4">
    <name type="scientific">Cinnamomum micranthum f. kanehirae</name>
    <dbReference type="NCBI Taxonomy" id="337451"/>
    <lineage>
        <taxon>Eukaryota</taxon>
        <taxon>Viridiplantae</taxon>
        <taxon>Streptophyta</taxon>
        <taxon>Embryophyta</taxon>
        <taxon>Tracheophyta</taxon>
        <taxon>Spermatophyta</taxon>
        <taxon>Magnoliopsida</taxon>
        <taxon>Magnoliidae</taxon>
        <taxon>Laurales</taxon>
        <taxon>Lauraceae</taxon>
        <taxon>Cinnamomum</taxon>
    </lineage>
</organism>
<dbReference type="InterPro" id="IPR024949">
    <property type="entry name" value="Bet_v_I_allergen"/>
</dbReference>
<dbReference type="AlphaFoldDB" id="A0A443PTY3"/>